<feature type="transmembrane region" description="Helical" evidence="1">
    <location>
        <begin position="284"/>
        <end position="303"/>
    </location>
</feature>
<dbReference type="AlphaFoldDB" id="A0A084XXD7"/>
<proteinExistence type="predicted"/>
<evidence type="ECO:0000313" key="3">
    <source>
        <dbReference type="EMBL" id="KFB67131.1"/>
    </source>
</evidence>
<feature type="transmembrane region" description="Helical" evidence="1">
    <location>
        <begin position="86"/>
        <end position="104"/>
    </location>
</feature>
<keyword evidence="1" id="KW-1133">Transmembrane helix</keyword>
<dbReference type="PANTHER" id="PTHR23028">
    <property type="entry name" value="ACETYLTRANSFERASE"/>
    <property type="match status" value="1"/>
</dbReference>
<accession>A0A084XXD7</accession>
<dbReference type="InterPro" id="IPR002656">
    <property type="entry name" value="Acyl_transf_3_dom"/>
</dbReference>
<evidence type="ECO:0000256" key="1">
    <source>
        <dbReference type="SAM" id="Phobius"/>
    </source>
</evidence>
<reference evidence="3 4" key="1">
    <citation type="submission" date="2014-07" db="EMBL/GenBank/DDBJ databases">
        <title>Expanding our view of genomic diversity in Candidatus Accumulibacter clades.</title>
        <authorList>
            <person name="Skennerton C.T."/>
            <person name="Barr J.J."/>
            <person name="Slater F.R."/>
            <person name="Bond P.L."/>
            <person name="Tyson G.W."/>
        </authorList>
    </citation>
    <scope>NUCLEOTIDE SEQUENCE [LARGE SCALE GENOMIC DNA]</scope>
    <source>
        <strain evidence="4">SK-01</strain>
    </source>
</reference>
<evidence type="ECO:0000313" key="4">
    <source>
        <dbReference type="Proteomes" id="UP000019812"/>
    </source>
</evidence>
<feature type="transmembrane region" description="Helical" evidence="1">
    <location>
        <begin position="225"/>
        <end position="245"/>
    </location>
</feature>
<name>A0A084XXD7_9PROT</name>
<feature type="transmembrane region" description="Helical" evidence="1">
    <location>
        <begin position="257"/>
        <end position="277"/>
    </location>
</feature>
<gene>
    <name evidence="3" type="ORF">CAPSK01_003494</name>
</gene>
<dbReference type="GO" id="GO:0016747">
    <property type="term" value="F:acyltransferase activity, transferring groups other than amino-acyl groups"/>
    <property type="evidence" value="ECO:0007669"/>
    <property type="project" value="InterPro"/>
</dbReference>
<organism evidence="3 4">
    <name type="scientific">Candidatus Accumulibacter vicinus</name>
    <dbReference type="NCBI Taxonomy" id="2954382"/>
    <lineage>
        <taxon>Bacteria</taxon>
        <taxon>Pseudomonadati</taxon>
        <taxon>Pseudomonadota</taxon>
        <taxon>Betaproteobacteria</taxon>
        <taxon>Candidatus Accumulibacter</taxon>
    </lineage>
</organism>
<dbReference type="Proteomes" id="UP000019812">
    <property type="component" value="Unassembled WGS sequence"/>
</dbReference>
<dbReference type="PANTHER" id="PTHR23028:SF53">
    <property type="entry name" value="ACYL_TRANSF_3 DOMAIN-CONTAINING PROTEIN"/>
    <property type="match status" value="1"/>
</dbReference>
<sequence length="364" mass="39731">MAPEIGRDGALIGLANAREDAIIEGARGLAALMVLAAHYAHLFAAQTWLFRFATTGVDLFFVLSGFVFGPYLLGKPLPVLPHLVRRFFRLYPLYVAALVGYILLHEPPAQAWKHFPEHLLMLHTVVSKETAFYYNPAFWSLPPEVEFYLFLPLLATWSRNGWFAAVLGGSLLIHMALLLFPGSADFSSWPQIAGVHLPGLLPEFLLGGVAYAVSQRRLSVSVQWWLLLAGIGHLWLVAQVFKAFVVDAGVNGAVPAWIGGNIGLAAALGYAMVLTALSKLLAQAWGPATPLLLVAGSLSYGIYLFHNMMPALLRRLWPGLEGAWLALAALAFTVGLATLAHYGLERPLRNFGRQLSRSLLSVRS</sequence>
<dbReference type="STRING" id="1457154.CAPSK01_003494"/>
<feature type="transmembrane region" description="Helical" evidence="1">
    <location>
        <begin position="137"/>
        <end position="155"/>
    </location>
</feature>
<feature type="transmembrane region" description="Helical" evidence="1">
    <location>
        <begin position="21"/>
        <end position="42"/>
    </location>
</feature>
<keyword evidence="1" id="KW-0812">Transmembrane</keyword>
<feature type="transmembrane region" description="Helical" evidence="1">
    <location>
        <begin position="162"/>
        <end position="180"/>
    </location>
</feature>
<dbReference type="Pfam" id="PF01757">
    <property type="entry name" value="Acyl_transf_3"/>
    <property type="match status" value="1"/>
</dbReference>
<dbReference type="RefSeq" id="WP_034928506.1">
    <property type="nucleotide sequence ID" value="NZ_JDSS02000032.1"/>
</dbReference>
<dbReference type="GO" id="GO:0016020">
    <property type="term" value="C:membrane"/>
    <property type="evidence" value="ECO:0007669"/>
    <property type="project" value="TreeGrafter"/>
</dbReference>
<dbReference type="InterPro" id="IPR050879">
    <property type="entry name" value="Acyltransferase_3"/>
</dbReference>
<evidence type="ECO:0000259" key="2">
    <source>
        <dbReference type="Pfam" id="PF01757"/>
    </source>
</evidence>
<feature type="transmembrane region" description="Helical" evidence="1">
    <location>
        <begin position="192"/>
        <end position="213"/>
    </location>
</feature>
<keyword evidence="1" id="KW-0472">Membrane</keyword>
<dbReference type="EMBL" id="JDSS02000032">
    <property type="protein sequence ID" value="KFB67131.1"/>
    <property type="molecule type" value="Genomic_DNA"/>
</dbReference>
<feature type="domain" description="Acyltransferase 3" evidence="2">
    <location>
        <begin position="22"/>
        <end position="340"/>
    </location>
</feature>
<comment type="caution">
    <text evidence="3">The sequence shown here is derived from an EMBL/GenBank/DDBJ whole genome shotgun (WGS) entry which is preliminary data.</text>
</comment>
<protein>
    <submittedName>
        <fullName evidence="3">Fucose 4-O-acetylase</fullName>
    </submittedName>
</protein>
<dbReference type="GO" id="GO:0000271">
    <property type="term" value="P:polysaccharide biosynthetic process"/>
    <property type="evidence" value="ECO:0007669"/>
    <property type="project" value="TreeGrafter"/>
</dbReference>
<feature type="transmembrane region" description="Helical" evidence="1">
    <location>
        <begin position="48"/>
        <end position="74"/>
    </location>
</feature>
<feature type="transmembrane region" description="Helical" evidence="1">
    <location>
        <begin position="323"/>
        <end position="344"/>
    </location>
</feature>